<dbReference type="Proteomes" id="UP001500791">
    <property type="component" value="Unassembled WGS sequence"/>
</dbReference>
<feature type="binding site" evidence="5">
    <location>
        <begin position="78"/>
        <end position="80"/>
    </location>
    <ligand>
        <name>AMP</name>
        <dbReference type="ChEBI" id="CHEBI:456215"/>
    </ligand>
</feature>
<sequence length="207" mass="22136">MVVVAVRRLYVAKIRVVGNQVMNLILFGPPAAGKGTQAKRLVETRGMVQLSTGDMLRAAIASGSELGLKVKDVLARGDLVTDEIVIALIEDRLAEAEAAGGAIFDGFPRTVAQAEALDAMLEKRGAKIDAVVRLKVNDAALTERITKRFEEQGRADDNPETFKDRLAVYNKQTAPLLPYYEAQGKLTEVDGMGDIATVAAAIDGALV</sequence>
<dbReference type="CDD" id="cd01428">
    <property type="entry name" value="ADK"/>
    <property type="match status" value="1"/>
</dbReference>
<feature type="binding site" evidence="5">
    <location>
        <position position="193"/>
    </location>
    <ligand>
        <name>ATP</name>
        <dbReference type="ChEBI" id="CHEBI:30616"/>
    </ligand>
</feature>
<evidence type="ECO:0000256" key="5">
    <source>
        <dbReference type="HAMAP-Rule" id="MF_00235"/>
    </source>
</evidence>
<dbReference type="EC" id="2.7.4.3" evidence="5 7"/>
<dbReference type="InterPro" id="IPR000850">
    <property type="entry name" value="Adenylat/UMP-CMP_kin"/>
</dbReference>
<feature type="region of interest" description="NMP" evidence="5">
    <location>
        <begin position="51"/>
        <end position="80"/>
    </location>
</feature>
<accession>A0ABN0YH04</accession>
<dbReference type="SUPFAM" id="SSF52540">
    <property type="entry name" value="P-loop containing nucleoside triphosphate hydrolases"/>
    <property type="match status" value="1"/>
</dbReference>
<dbReference type="PANTHER" id="PTHR23359">
    <property type="entry name" value="NUCLEOTIDE KINASE"/>
    <property type="match status" value="1"/>
</dbReference>
<feature type="binding site" evidence="5">
    <location>
        <position position="113"/>
    </location>
    <ligand>
        <name>AMP</name>
        <dbReference type="ChEBI" id="CHEBI:456215"/>
    </ligand>
</feature>
<feature type="binding site" evidence="5">
    <location>
        <position position="165"/>
    </location>
    <ligand>
        <name>AMP</name>
        <dbReference type="ChEBI" id="CHEBI:456215"/>
    </ligand>
</feature>
<dbReference type="NCBIfam" id="NF011101">
    <property type="entry name" value="PRK14528.1"/>
    <property type="match status" value="1"/>
</dbReference>
<comment type="catalytic activity">
    <reaction evidence="5 7">
        <text>AMP + ATP = 2 ADP</text>
        <dbReference type="Rhea" id="RHEA:12973"/>
        <dbReference type="ChEBI" id="CHEBI:30616"/>
        <dbReference type="ChEBI" id="CHEBI:456215"/>
        <dbReference type="ChEBI" id="CHEBI:456216"/>
        <dbReference type="EC" id="2.7.4.3"/>
    </reaction>
</comment>
<keyword evidence="3 5" id="KW-0547">Nucleotide-binding</keyword>
<dbReference type="Pfam" id="PF00406">
    <property type="entry name" value="ADK"/>
    <property type="match status" value="1"/>
</dbReference>
<keyword evidence="1 5" id="KW-0808">Transferase</keyword>
<dbReference type="HAMAP" id="MF_00235">
    <property type="entry name" value="Adenylate_kinase_Adk"/>
    <property type="match status" value="1"/>
</dbReference>
<feature type="binding site" evidence="5">
    <location>
        <begin position="31"/>
        <end position="36"/>
    </location>
    <ligand>
        <name>ATP</name>
        <dbReference type="ChEBI" id="CHEBI:30616"/>
    </ligand>
</feature>
<comment type="similarity">
    <text evidence="5 6">Belongs to the adenylate kinase family.</text>
</comment>
<gene>
    <name evidence="5" type="primary">adk</name>
    <name evidence="8" type="ORF">GCM10009093_22260</name>
</gene>
<keyword evidence="9" id="KW-1185">Reference proteome</keyword>
<keyword evidence="4 5" id="KW-0418">Kinase</keyword>
<evidence type="ECO:0000313" key="9">
    <source>
        <dbReference type="Proteomes" id="UP001500791"/>
    </source>
</evidence>
<feature type="binding site" evidence="5">
    <location>
        <position position="148"/>
    </location>
    <ligand>
        <name>ATP</name>
        <dbReference type="ChEBI" id="CHEBI:30616"/>
    </ligand>
</feature>
<dbReference type="NCBIfam" id="NF011104">
    <property type="entry name" value="PRK14531.1"/>
    <property type="match status" value="1"/>
</dbReference>
<dbReference type="PRINTS" id="PR00094">
    <property type="entry name" value="ADENYLTKNASE"/>
</dbReference>
<dbReference type="InterPro" id="IPR033690">
    <property type="entry name" value="Adenylat_kinase_CS"/>
</dbReference>
<dbReference type="PROSITE" id="PS00113">
    <property type="entry name" value="ADENYLATE_KINASE"/>
    <property type="match status" value="1"/>
</dbReference>
<evidence type="ECO:0000256" key="2">
    <source>
        <dbReference type="ARBA" id="ARBA00022727"/>
    </source>
</evidence>
<feature type="binding site" evidence="5">
    <location>
        <position position="52"/>
    </location>
    <ligand>
        <name>AMP</name>
        <dbReference type="ChEBI" id="CHEBI:456215"/>
    </ligand>
</feature>
<evidence type="ECO:0000256" key="4">
    <source>
        <dbReference type="ARBA" id="ARBA00022777"/>
    </source>
</evidence>
<protein>
    <recommendedName>
        <fullName evidence="5 7">Adenylate kinase</fullName>
        <shortName evidence="5">AK</shortName>
        <ecNumber evidence="5 7">2.7.4.3</ecNumber>
    </recommendedName>
    <alternativeName>
        <fullName evidence="5">ATP-AMP transphosphorylase</fullName>
    </alternativeName>
    <alternativeName>
        <fullName evidence="5">ATP:AMP phosphotransferase</fullName>
    </alternativeName>
    <alternativeName>
        <fullName evidence="5">Adenylate monophosphate kinase</fullName>
    </alternativeName>
</protein>
<dbReference type="NCBIfam" id="NF011105">
    <property type="entry name" value="PRK14532.1"/>
    <property type="match status" value="1"/>
</dbReference>
<comment type="subcellular location">
    <subcellularLocation>
        <location evidence="5 7">Cytoplasm</location>
    </subcellularLocation>
</comment>
<name>A0ABN0YH04_9CAUL</name>
<evidence type="ECO:0000256" key="6">
    <source>
        <dbReference type="RuleBase" id="RU003330"/>
    </source>
</evidence>
<reference evidence="8 9" key="1">
    <citation type="journal article" date="2019" name="Int. J. Syst. Evol. Microbiol.">
        <title>The Global Catalogue of Microorganisms (GCM) 10K type strain sequencing project: providing services to taxonomists for standard genome sequencing and annotation.</title>
        <authorList>
            <consortium name="The Broad Institute Genomics Platform"/>
            <consortium name="The Broad Institute Genome Sequencing Center for Infectious Disease"/>
            <person name="Wu L."/>
            <person name="Ma J."/>
        </authorList>
    </citation>
    <scope>NUCLEOTIDE SEQUENCE [LARGE SCALE GENOMIC DNA]</scope>
    <source>
        <strain evidence="8 9">JCM 13476</strain>
    </source>
</reference>
<feature type="binding site" evidence="5">
    <location>
        <begin position="106"/>
        <end position="109"/>
    </location>
    <ligand>
        <name>AMP</name>
        <dbReference type="ChEBI" id="CHEBI:456215"/>
    </ligand>
</feature>
<dbReference type="InterPro" id="IPR027417">
    <property type="entry name" value="P-loop_NTPase"/>
</dbReference>
<evidence type="ECO:0000256" key="1">
    <source>
        <dbReference type="ARBA" id="ARBA00022679"/>
    </source>
</evidence>
<organism evidence="8 9">
    <name type="scientific">Brevundimonas terrae</name>
    <dbReference type="NCBI Taxonomy" id="363631"/>
    <lineage>
        <taxon>Bacteria</taxon>
        <taxon>Pseudomonadati</taxon>
        <taxon>Pseudomonadota</taxon>
        <taxon>Alphaproteobacteria</taxon>
        <taxon>Caulobacterales</taxon>
        <taxon>Caulobacteraceae</taxon>
        <taxon>Brevundimonas</taxon>
    </lineage>
</organism>
<keyword evidence="5 7" id="KW-0067">ATP-binding</keyword>
<feature type="binding site" evidence="5">
    <location>
        <position position="57"/>
    </location>
    <ligand>
        <name>AMP</name>
        <dbReference type="ChEBI" id="CHEBI:456215"/>
    </ligand>
</feature>
<feature type="binding site" evidence="5">
    <location>
        <position position="154"/>
    </location>
    <ligand>
        <name>AMP</name>
        <dbReference type="ChEBI" id="CHEBI:456215"/>
    </ligand>
</feature>
<comment type="domain">
    <text evidence="5">Consists of three domains, a large central CORE domain and two small peripheral domains, NMPbind and LID, which undergo movements during catalysis. The LID domain closes over the site of phosphoryl transfer upon ATP binding. Assembling and dissambling the active center during each catalytic cycle provides an effective means to prevent ATP hydrolysis.</text>
</comment>
<comment type="subunit">
    <text evidence="5 7">Monomer.</text>
</comment>
<comment type="caution">
    <text evidence="8">The sequence shown here is derived from an EMBL/GenBank/DDBJ whole genome shotgun (WGS) entry which is preliminary data.</text>
</comment>
<dbReference type="NCBIfam" id="NF011100">
    <property type="entry name" value="PRK14527.1"/>
    <property type="match status" value="1"/>
</dbReference>
<keyword evidence="5" id="KW-0963">Cytoplasm</keyword>
<proteinExistence type="inferred from homology"/>
<comment type="caution">
    <text evidence="5">Lacks conserved residue(s) required for the propagation of feature annotation.</text>
</comment>
<dbReference type="GO" id="GO:0016301">
    <property type="term" value="F:kinase activity"/>
    <property type="evidence" value="ECO:0007669"/>
    <property type="project" value="UniProtKB-KW"/>
</dbReference>
<comment type="pathway">
    <text evidence="5">Purine metabolism; AMP biosynthesis via salvage pathway; AMP from ADP: step 1/1.</text>
</comment>
<comment type="function">
    <text evidence="5">Catalyzes the reversible transfer of the terminal phosphate group between ATP and AMP. Plays an important role in cellular energy homeostasis and in adenine nucleotide metabolism.</text>
</comment>
<evidence type="ECO:0000256" key="3">
    <source>
        <dbReference type="ARBA" id="ARBA00022741"/>
    </source>
</evidence>
<dbReference type="NCBIfam" id="NF001381">
    <property type="entry name" value="PRK00279.1-3"/>
    <property type="match status" value="1"/>
</dbReference>
<evidence type="ECO:0000313" key="8">
    <source>
        <dbReference type="EMBL" id="GAA0395259.1"/>
    </source>
</evidence>
<dbReference type="Gene3D" id="3.40.50.300">
    <property type="entry name" value="P-loop containing nucleotide triphosphate hydrolases"/>
    <property type="match status" value="1"/>
</dbReference>
<keyword evidence="2 5" id="KW-0545">Nucleotide biosynthesis</keyword>
<dbReference type="EMBL" id="BAAAEJ010000008">
    <property type="protein sequence ID" value="GAA0395259.1"/>
    <property type="molecule type" value="Genomic_DNA"/>
</dbReference>
<evidence type="ECO:0000256" key="7">
    <source>
        <dbReference type="RuleBase" id="RU003331"/>
    </source>
</evidence>